<evidence type="ECO:0000313" key="1">
    <source>
        <dbReference type="EMBL" id="KAK6498214.1"/>
    </source>
</evidence>
<evidence type="ECO:0000313" key="2">
    <source>
        <dbReference type="Proteomes" id="UP001307849"/>
    </source>
</evidence>
<name>A0AAN8NFS4_9PEZI</name>
<reference evidence="1 2" key="1">
    <citation type="submission" date="2019-10" db="EMBL/GenBank/DDBJ databases">
        <authorList>
            <person name="Palmer J.M."/>
        </authorList>
    </citation>
    <scope>NUCLEOTIDE SEQUENCE [LARGE SCALE GENOMIC DNA]</scope>
    <source>
        <strain evidence="1 2">TWF506</strain>
    </source>
</reference>
<proteinExistence type="predicted"/>
<protein>
    <submittedName>
        <fullName evidence="1">Uncharacterized protein</fullName>
    </submittedName>
</protein>
<sequence>MSNGTIYNIGTEVNNAFCHHFSGSWYECYVTCSDRIPSLYIYTPSRLYNKRPYLGYSTSLEIKTHGGKETTGTAAMYSASPVIYPNSTNLTPTKERNNEVRPPEIKKFNNNKFDGVLIICTTLPANNDDTVTIIAISVGITVPLPILH</sequence>
<accession>A0AAN8NFS4</accession>
<organism evidence="1 2">
    <name type="scientific">Arthrobotrys conoides</name>
    <dbReference type="NCBI Taxonomy" id="74498"/>
    <lineage>
        <taxon>Eukaryota</taxon>
        <taxon>Fungi</taxon>
        <taxon>Dikarya</taxon>
        <taxon>Ascomycota</taxon>
        <taxon>Pezizomycotina</taxon>
        <taxon>Orbiliomycetes</taxon>
        <taxon>Orbiliales</taxon>
        <taxon>Orbiliaceae</taxon>
        <taxon>Arthrobotrys</taxon>
    </lineage>
</organism>
<keyword evidence="2" id="KW-1185">Reference proteome</keyword>
<gene>
    <name evidence="1" type="ORF">TWF506_004454</name>
</gene>
<comment type="caution">
    <text evidence="1">The sequence shown here is derived from an EMBL/GenBank/DDBJ whole genome shotgun (WGS) entry which is preliminary data.</text>
</comment>
<dbReference type="Proteomes" id="UP001307849">
    <property type="component" value="Unassembled WGS sequence"/>
</dbReference>
<dbReference type="AlphaFoldDB" id="A0AAN8NFS4"/>
<dbReference type="EMBL" id="JAVHJM010000014">
    <property type="protein sequence ID" value="KAK6498214.1"/>
    <property type="molecule type" value="Genomic_DNA"/>
</dbReference>